<comment type="caution">
    <text evidence="1">The sequence shown here is derived from an EMBL/GenBank/DDBJ whole genome shotgun (WGS) entry which is preliminary data.</text>
</comment>
<keyword evidence="2" id="KW-1185">Reference proteome</keyword>
<dbReference type="RefSeq" id="WP_009532843.1">
    <property type="nucleotide sequence ID" value="NZ_CAUQDW010000004.1"/>
</dbReference>
<name>A0AA37DGN5_9FIRM</name>
<gene>
    <name evidence="1" type="ORF">HMPREF9623_01010</name>
</gene>
<proteinExistence type="predicted"/>
<accession>A0AA37DGN5</accession>
<sequence>MEESKQLWQEVKLHCPNCGRYLHGNLRADGSARLKCQSCGLIIVRTVKSRRRCELQLLAVENKIEKGRGMTTMRHEN</sequence>
<protein>
    <submittedName>
        <fullName evidence="1">Uncharacterized protein</fullName>
    </submittedName>
</protein>
<dbReference type="GeneID" id="86941878"/>
<dbReference type="EMBL" id="AGEL01000006">
    <property type="protein sequence ID" value="EHO17411.1"/>
    <property type="molecule type" value="Genomic_DNA"/>
</dbReference>
<dbReference type="Proteomes" id="UP000018466">
    <property type="component" value="Unassembled WGS sequence"/>
</dbReference>
<reference evidence="1 2" key="1">
    <citation type="submission" date="2011-10" db="EMBL/GenBank/DDBJ databases">
        <title>The Genome Sequence of Lachnospiraceae bacterium ACC2.</title>
        <authorList>
            <consortium name="The Broad Institute Genome Sequencing Platform"/>
            <person name="Earl A."/>
            <person name="Ward D."/>
            <person name="Feldgarden M."/>
            <person name="Gevers D."/>
            <person name="Sizova M."/>
            <person name="Hazen A."/>
            <person name="Epstein S."/>
            <person name="Young S.K."/>
            <person name="Zeng Q."/>
            <person name="Gargeya S."/>
            <person name="Fitzgerald M."/>
            <person name="Haas B."/>
            <person name="Abouelleil A."/>
            <person name="Alvarado L."/>
            <person name="Arachchi H.M."/>
            <person name="Berlin A."/>
            <person name="Brown A."/>
            <person name="Chapman S.B."/>
            <person name="Chen Z."/>
            <person name="Dunbar C."/>
            <person name="Freedman E."/>
            <person name="Gearin G."/>
            <person name="Goldberg J."/>
            <person name="Griggs A."/>
            <person name="Gujja S."/>
            <person name="Heiman D."/>
            <person name="Howarth C."/>
            <person name="Larson L."/>
            <person name="Lui A."/>
            <person name="MacDonald P.J.P."/>
            <person name="Montmayeur A."/>
            <person name="Murphy C."/>
            <person name="Neiman D."/>
            <person name="Pearson M."/>
            <person name="Priest M."/>
            <person name="Roberts A."/>
            <person name="Saif S."/>
            <person name="Shea T."/>
            <person name="Shenoy N."/>
            <person name="Sisk P."/>
            <person name="Stolte C."/>
            <person name="Sykes S."/>
            <person name="Wortman J."/>
            <person name="Nusbaum C."/>
            <person name="Birren B."/>
        </authorList>
    </citation>
    <scope>NUCLEOTIDE SEQUENCE [LARGE SCALE GENOMIC DNA]</scope>
    <source>
        <strain evidence="1 2">ACC2</strain>
    </source>
</reference>
<dbReference type="AlphaFoldDB" id="A0AA37DGN5"/>
<organism evidence="1 2">
    <name type="scientific">Stomatobaculum longum</name>
    <dbReference type="NCBI Taxonomy" id="796942"/>
    <lineage>
        <taxon>Bacteria</taxon>
        <taxon>Bacillati</taxon>
        <taxon>Bacillota</taxon>
        <taxon>Clostridia</taxon>
        <taxon>Lachnospirales</taxon>
        <taxon>Lachnospiraceae</taxon>
        <taxon>Stomatobaculum</taxon>
    </lineage>
</organism>
<evidence type="ECO:0000313" key="1">
    <source>
        <dbReference type="EMBL" id="EHO17411.1"/>
    </source>
</evidence>
<evidence type="ECO:0000313" key="2">
    <source>
        <dbReference type="Proteomes" id="UP000018466"/>
    </source>
</evidence>